<dbReference type="OrthoDB" id="126452at2759"/>
<sequence length="340" mass="34926">MQVYTSLALFLAVVTSCTNGYFSAKPGLIQTLTTPSEHAKYAKQWTLEQNTNSDALDAISLNVAGTVFVNRVDGLPAGVLGYVNVTGNSQTVVDAITHGVLNITTAIAPNQGYLLTEVFLSADGFISVVETKRSAQVVIEKGALGTNSKNSDLVVEASGTSVVYVSDASSALHLADLVVEASGSANVYVHVASVTVTKDVTLESRDSAAISVLATSLEVAGDAVLETQGSGTICTTEKQVAIAVDYVGEPTSGISMPNASDKHGVTGTFKCDTFTTPARKPATTSSSSGTPTGMVKDNNASLSDMNGDDGRTRSTASTVGLSAIKLGTMIMLGMAVVGLL</sequence>
<proteinExistence type="predicted"/>
<dbReference type="Proteomes" id="UP000198211">
    <property type="component" value="Unassembled WGS sequence"/>
</dbReference>
<feature type="signal peptide" evidence="2">
    <location>
        <begin position="1"/>
        <end position="20"/>
    </location>
</feature>
<keyword evidence="4" id="KW-1185">Reference proteome</keyword>
<comment type="caution">
    <text evidence="3">The sequence shown here is derived from an EMBL/GenBank/DDBJ whole genome shotgun (WGS) entry which is preliminary data.</text>
</comment>
<name>A0A225WGM7_9STRA</name>
<evidence type="ECO:0000313" key="3">
    <source>
        <dbReference type="EMBL" id="OWZ16883.1"/>
    </source>
</evidence>
<protein>
    <recommendedName>
        <fullName evidence="5">Auto-transporter adhesin head GIN domain-containing protein</fullName>
    </recommendedName>
</protein>
<feature type="chain" id="PRO_5013008257" description="Auto-transporter adhesin head GIN domain-containing protein" evidence="2">
    <location>
        <begin position="21"/>
        <end position="340"/>
    </location>
</feature>
<organism evidence="3 4">
    <name type="scientific">Phytophthora megakarya</name>
    <dbReference type="NCBI Taxonomy" id="4795"/>
    <lineage>
        <taxon>Eukaryota</taxon>
        <taxon>Sar</taxon>
        <taxon>Stramenopiles</taxon>
        <taxon>Oomycota</taxon>
        <taxon>Peronosporomycetes</taxon>
        <taxon>Peronosporales</taxon>
        <taxon>Peronosporaceae</taxon>
        <taxon>Phytophthora</taxon>
    </lineage>
</organism>
<dbReference type="PANTHER" id="PTHR39200">
    <property type="entry name" value="HYPOTHETICAL EXPORTED PROTEIN"/>
    <property type="match status" value="1"/>
</dbReference>
<accession>A0A225WGM7</accession>
<keyword evidence="2" id="KW-0732">Signal</keyword>
<feature type="region of interest" description="Disordered" evidence="1">
    <location>
        <begin position="276"/>
        <end position="315"/>
    </location>
</feature>
<dbReference type="EMBL" id="NBNE01000852">
    <property type="protein sequence ID" value="OWZ16883.1"/>
    <property type="molecule type" value="Genomic_DNA"/>
</dbReference>
<gene>
    <name evidence="3" type="ORF">PHMEG_0009253</name>
</gene>
<evidence type="ECO:0000256" key="1">
    <source>
        <dbReference type="SAM" id="MobiDB-lite"/>
    </source>
</evidence>
<feature type="compositionally biased region" description="Low complexity" evidence="1">
    <location>
        <begin position="283"/>
        <end position="293"/>
    </location>
</feature>
<evidence type="ECO:0000313" key="4">
    <source>
        <dbReference type="Proteomes" id="UP000198211"/>
    </source>
</evidence>
<evidence type="ECO:0008006" key="5">
    <source>
        <dbReference type="Google" id="ProtNLM"/>
    </source>
</evidence>
<dbReference type="PANTHER" id="PTHR39200:SF1">
    <property type="entry name" value="AUTO-TRANSPORTER ADHESIN HEAD GIN DOMAIN-CONTAINING PROTEIN-RELATED"/>
    <property type="match status" value="1"/>
</dbReference>
<reference evidence="4" key="1">
    <citation type="submission" date="2017-03" db="EMBL/GenBank/DDBJ databases">
        <title>Phytopthora megakarya and P. palmivora, two closely related causual agents of cacao black pod achieved similar genome size and gene model numbers by different mechanisms.</title>
        <authorList>
            <person name="Ali S."/>
            <person name="Shao J."/>
            <person name="Larry D.J."/>
            <person name="Kronmiller B."/>
            <person name="Shen D."/>
            <person name="Strem M.D."/>
            <person name="Melnick R.L."/>
            <person name="Guiltinan M.J."/>
            <person name="Tyler B.M."/>
            <person name="Meinhardt L.W."/>
            <person name="Bailey B.A."/>
        </authorList>
    </citation>
    <scope>NUCLEOTIDE SEQUENCE [LARGE SCALE GENOMIC DNA]</scope>
    <source>
        <strain evidence="4">zdho120</strain>
    </source>
</reference>
<dbReference type="AlphaFoldDB" id="A0A225WGM7"/>
<evidence type="ECO:0000256" key="2">
    <source>
        <dbReference type="SAM" id="SignalP"/>
    </source>
</evidence>